<dbReference type="PANTHER" id="PTHR23028">
    <property type="entry name" value="ACETYLTRANSFERASE"/>
    <property type="match status" value="1"/>
</dbReference>
<reference evidence="4" key="1">
    <citation type="journal article" date="2019" name="Int. J. Syst. Evol. Microbiol.">
        <title>The Global Catalogue of Microorganisms (GCM) 10K type strain sequencing project: providing services to taxonomists for standard genome sequencing and annotation.</title>
        <authorList>
            <consortium name="The Broad Institute Genomics Platform"/>
            <consortium name="The Broad Institute Genome Sequencing Center for Infectious Disease"/>
            <person name="Wu L."/>
            <person name="Ma J."/>
        </authorList>
    </citation>
    <scope>NUCLEOTIDE SEQUENCE [LARGE SCALE GENOMIC DNA]</scope>
    <source>
        <strain evidence="4">CCM 8653</strain>
    </source>
</reference>
<feature type="transmembrane region" description="Helical" evidence="1">
    <location>
        <begin position="187"/>
        <end position="203"/>
    </location>
</feature>
<sequence length="407" mass="44230">MLTMPGRTNPPALTPAEALGASTTEVGRPRLAGLDGLRFLAAMAVLAYHYFAVNHEAWGERTTDSFPNLQPVLAYGSFGVQLFFVISGFVILLSAWGRDVRAFTASRVGRLFPAYWLSIALVLVLLLAVAPGSKDVGLSDTAANLTMVQRAFGVHDLEPVYWTLWAELRFYVLIGVLLALGMTRNRLIAFAAVWPVVASIAVRSGNETLATVLVGSDAPLFAGGMILYLLLRERRSVVLWLVLGLNVALAGLMSGRSQSLRIEGSTTLSVEPQSYWLAILACFALVVAVTLTPLSRLSWKWLTVAGALTYPLYLLHSSWGQWLITKLHPHLPTAMTFAVVTAVMLLAAYLAHRFVERPLGPRLKRAVARDLGRLGALVRGEWRVGRQAAGRQVAAAHAPEPEPSTSR</sequence>
<keyword evidence="1" id="KW-0472">Membrane</keyword>
<evidence type="ECO:0000313" key="4">
    <source>
        <dbReference type="Proteomes" id="UP000632535"/>
    </source>
</evidence>
<dbReference type="Proteomes" id="UP000632535">
    <property type="component" value="Unassembled WGS sequence"/>
</dbReference>
<dbReference type="Pfam" id="PF01757">
    <property type="entry name" value="Acyl_transf_3"/>
    <property type="match status" value="1"/>
</dbReference>
<name>A0ABQ2B4T3_9MICO</name>
<gene>
    <name evidence="3" type="ORF">GCM10007368_12010</name>
</gene>
<keyword evidence="1" id="KW-0812">Transmembrane</keyword>
<feature type="transmembrane region" description="Helical" evidence="1">
    <location>
        <begin position="237"/>
        <end position="255"/>
    </location>
</feature>
<keyword evidence="1" id="KW-1133">Transmembrane helix</keyword>
<dbReference type="GO" id="GO:0016746">
    <property type="term" value="F:acyltransferase activity"/>
    <property type="evidence" value="ECO:0007669"/>
    <property type="project" value="UniProtKB-KW"/>
</dbReference>
<feature type="transmembrane region" description="Helical" evidence="1">
    <location>
        <begin position="209"/>
        <end position="230"/>
    </location>
</feature>
<evidence type="ECO:0000259" key="2">
    <source>
        <dbReference type="Pfam" id="PF01757"/>
    </source>
</evidence>
<organism evidence="3 4">
    <name type="scientific">Isoptericola cucumis</name>
    <dbReference type="NCBI Taxonomy" id="1776856"/>
    <lineage>
        <taxon>Bacteria</taxon>
        <taxon>Bacillati</taxon>
        <taxon>Actinomycetota</taxon>
        <taxon>Actinomycetes</taxon>
        <taxon>Micrococcales</taxon>
        <taxon>Promicromonosporaceae</taxon>
        <taxon>Isoptericola</taxon>
    </lineage>
</organism>
<accession>A0ABQ2B4T3</accession>
<evidence type="ECO:0000313" key="3">
    <source>
        <dbReference type="EMBL" id="GGI06607.1"/>
    </source>
</evidence>
<dbReference type="InterPro" id="IPR002656">
    <property type="entry name" value="Acyl_transf_3_dom"/>
</dbReference>
<proteinExistence type="predicted"/>
<protein>
    <submittedName>
        <fullName evidence="3">Acyltransferase</fullName>
    </submittedName>
</protein>
<evidence type="ECO:0000256" key="1">
    <source>
        <dbReference type="SAM" id="Phobius"/>
    </source>
</evidence>
<feature type="domain" description="Acyltransferase 3" evidence="2">
    <location>
        <begin position="32"/>
        <end position="352"/>
    </location>
</feature>
<feature type="transmembrane region" description="Helical" evidence="1">
    <location>
        <begin position="334"/>
        <end position="355"/>
    </location>
</feature>
<feature type="transmembrane region" description="Helical" evidence="1">
    <location>
        <begin position="275"/>
        <end position="294"/>
    </location>
</feature>
<dbReference type="EMBL" id="BMDG01000003">
    <property type="protein sequence ID" value="GGI06607.1"/>
    <property type="molecule type" value="Genomic_DNA"/>
</dbReference>
<comment type="caution">
    <text evidence="3">The sequence shown here is derived from an EMBL/GenBank/DDBJ whole genome shotgun (WGS) entry which is preliminary data.</text>
</comment>
<feature type="transmembrane region" description="Helical" evidence="1">
    <location>
        <begin position="108"/>
        <end position="130"/>
    </location>
</feature>
<keyword evidence="3" id="KW-0808">Transferase</keyword>
<keyword evidence="3" id="KW-0012">Acyltransferase</keyword>
<feature type="transmembrane region" description="Helical" evidence="1">
    <location>
        <begin position="36"/>
        <end position="53"/>
    </location>
</feature>
<feature type="transmembrane region" description="Helical" evidence="1">
    <location>
        <begin position="160"/>
        <end position="180"/>
    </location>
</feature>
<feature type="transmembrane region" description="Helical" evidence="1">
    <location>
        <begin position="73"/>
        <end position="96"/>
    </location>
</feature>
<keyword evidence="4" id="KW-1185">Reference proteome</keyword>
<dbReference type="PANTHER" id="PTHR23028:SF53">
    <property type="entry name" value="ACYL_TRANSF_3 DOMAIN-CONTAINING PROTEIN"/>
    <property type="match status" value="1"/>
</dbReference>
<feature type="transmembrane region" description="Helical" evidence="1">
    <location>
        <begin position="301"/>
        <end position="322"/>
    </location>
</feature>
<dbReference type="InterPro" id="IPR050879">
    <property type="entry name" value="Acyltransferase_3"/>
</dbReference>